<evidence type="ECO:0000313" key="4">
    <source>
        <dbReference type="Proteomes" id="UP000195447"/>
    </source>
</evidence>
<keyword evidence="1" id="KW-1133">Transmembrane helix</keyword>
<sequence>MKTTSKILKIINILFLILTLIFLIVQWNQIPMQIPTHYDLYGTMDNYGQKNSLIGFFIIEFVIYLLLKGIQWIVKLAINSSDTKKSFKQYISFIAESFIFVSNFSFSMLIYHMATSSNISFWLTFGPLVLAILIICFTFYKFETC</sequence>
<reference evidence="4" key="1">
    <citation type="submission" date="2017-04" db="EMBL/GenBank/DDBJ databases">
        <title>Function of individual gut microbiota members based on whole genome sequencing of pure cultures obtained from chicken caecum.</title>
        <authorList>
            <person name="Medvecky M."/>
            <person name="Cejkova D."/>
            <person name="Polansky O."/>
            <person name="Karasova D."/>
            <person name="Kubasova T."/>
            <person name="Cizek A."/>
            <person name="Rychlik I."/>
        </authorList>
    </citation>
    <scope>NUCLEOTIDE SEQUENCE [LARGE SCALE GENOMIC DNA]</scope>
    <source>
        <strain evidence="4">An178</strain>
    </source>
</reference>
<protein>
    <recommendedName>
        <fullName evidence="2">DUF1648 domain-containing protein</fullName>
    </recommendedName>
</protein>
<feature type="transmembrane region" description="Helical" evidence="1">
    <location>
        <begin position="119"/>
        <end position="140"/>
    </location>
</feature>
<dbReference type="InterPro" id="IPR012867">
    <property type="entry name" value="DUF1648"/>
</dbReference>
<feature type="domain" description="DUF1648" evidence="2">
    <location>
        <begin position="14"/>
        <end position="58"/>
    </location>
</feature>
<keyword evidence="4" id="KW-1185">Reference proteome</keyword>
<comment type="caution">
    <text evidence="3">The sequence shown here is derived from an EMBL/GenBank/DDBJ whole genome shotgun (WGS) entry which is preliminary data.</text>
</comment>
<organism evidence="3 4">
    <name type="scientific">Faecalitalea cylindroides</name>
    <dbReference type="NCBI Taxonomy" id="39483"/>
    <lineage>
        <taxon>Bacteria</taxon>
        <taxon>Bacillati</taxon>
        <taxon>Bacillota</taxon>
        <taxon>Erysipelotrichia</taxon>
        <taxon>Erysipelotrichales</taxon>
        <taxon>Erysipelotrichaceae</taxon>
        <taxon>Faecalitalea</taxon>
    </lineage>
</organism>
<evidence type="ECO:0000313" key="3">
    <source>
        <dbReference type="EMBL" id="OUP61996.1"/>
    </source>
</evidence>
<keyword evidence="1" id="KW-0472">Membrane</keyword>
<dbReference type="RefSeq" id="WP_087158039.1">
    <property type="nucleotide sequence ID" value="NZ_NFKM01000001.1"/>
</dbReference>
<keyword evidence="1" id="KW-0812">Transmembrane</keyword>
<feature type="transmembrane region" description="Helical" evidence="1">
    <location>
        <begin position="7"/>
        <end position="27"/>
    </location>
</feature>
<feature type="transmembrane region" description="Helical" evidence="1">
    <location>
        <begin position="53"/>
        <end position="78"/>
    </location>
</feature>
<evidence type="ECO:0000259" key="2">
    <source>
        <dbReference type="Pfam" id="PF07853"/>
    </source>
</evidence>
<dbReference type="EMBL" id="NFKM01000001">
    <property type="protein sequence ID" value="OUP61996.1"/>
    <property type="molecule type" value="Genomic_DNA"/>
</dbReference>
<feature type="transmembrane region" description="Helical" evidence="1">
    <location>
        <begin position="90"/>
        <end position="113"/>
    </location>
</feature>
<gene>
    <name evidence="3" type="ORF">B5F14_01015</name>
</gene>
<dbReference type="Proteomes" id="UP000195447">
    <property type="component" value="Unassembled WGS sequence"/>
</dbReference>
<name>A0A1Y4LZG7_9FIRM</name>
<proteinExistence type="predicted"/>
<evidence type="ECO:0000256" key="1">
    <source>
        <dbReference type="SAM" id="Phobius"/>
    </source>
</evidence>
<dbReference type="Pfam" id="PF07853">
    <property type="entry name" value="DUF1648"/>
    <property type="match status" value="1"/>
</dbReference>
<dbReference type="AlphaFoldDB" id="A0A1Y4LZG7"/>
<accession>A0A1Y4LZG7</accession>